<proteinExistence type="predicted"/>
<evidence type="ECO:0000313" key="2">
    <source>
        <dbReference type="EMBL" id="PZV40515.1"/>
    </source>
</evidence>
<accession>A0A2W7CBL0</accession>
<keyword evidence="3" id="KW-1185">Reference proteome</keyword>
<dbReference type="InterPro" id="IPR001296">
    <property type="entry name" value="Glyco_trans_1"/>
</dbReference>
<comment type="caution">
    <text evidence="2">The sequence shown here is derived from an EMBL/GenBank/DDBJ whole genome shotgun (WGS) entry which is preliminary data.</text>
</comment>
<dbReference type="Proteomes" id="UP000248616">
    <property type="component" value="Unassembled WGS sequence"/>
</dbReference>
<reference evidence="3" key="1">
    <citation type="submission" date="2017-03" db="EMBL/GenBank/DDBJ databases">
        <authorList>
            <person name="Safronova V.I."/>
            <person name="Sazanova A.L."/>
            <person name="Chirak E.R."/>
        </authorList>
    </citation>
    <scope>NUCLEOTIDE SEQUENCE [LARGE SCALE GENOMIC DNA]</scope>
    <source>
        <strain evidence="3">Ach-343</strain>
    </source>
</reference>
<name>A0A2W7CBL0_9HYPH</name>
<dbReference type="Pfam" id="PF05045">
    <property type="entry name" value="RgpF"/>
    <property type="match status" value="1"/>
</dbReference>
<organism evidence="2 3">
    <name type="scientific">Mesorhizobium kowhaii</name>
    <dbReference type="NCBI Taxonomy" id="1300272"/>
    <lineage>
        <taxon>Bacteria</taxon>
        <taxon>Pseudomonadati</taxon>
        <taxon>Pseudomonadota</taxon>
        <taxon>Alphaproteobacteria</taxon>
        <taxon>Hyphomicrobiales</taxon>
        <taxon>Phyllobacteriaceae</taxon>
        <taxon>Mesorhizobium</taxon>
    </lineage>
</organism>
<evidence type="ECO:0000259" key="1">
    <source>
        <dbReference type="Pfam" id="PF00534"/>
    </source>
</evidence>
<dbReference type="AlphaFoldDB" id="A0A2W7CBL0"/>
<dbReference type="OrthoDB" id="9816424at2"/>
<dbReference type="GO" id="GO:0016757">
    <property type="term" value="F:glycosyltransferase activity"/>
    <property type="evidence" value="ECO:0007669"/>
    <property type="project" value="InterPro"/>
</dbReference>
<gene>
    <name evidence="2" type="ORF">B5V02_00340</name>
</gene>
<dbReference type="Pfam" id="PF00534">
    <property type="entry name" value="Glycos_transf_1"/>
    <property type="match status" value="1"/>
</dbReference>
<dbReference type="EMBL" id="MZXV01000001">
    <property type="protein sequence ID" value="PZV40515.1"/>
    <property type="molecule type" value="Genomic_DNA"/>
</dbReference>
<protein>
    <recommendedName>
        <fullName evidence="1">Glycosyl transferase family 1 domain-containing protein</fullName>
    </recommendedName>
</protein>
<evidence type="ECO:0000313" key="3">
    <source>
        <dbReference type="Proteomes" id="UP000248616"/>
    </source>
</evidence>
<dbReference type="InterPro" id="IPR007739">
    <property type="entry name" value="RgpF"/>
</dbReference>
<sequence length="937" mass="103384">MNNRESAMADEIRHEFVAMLEMTGFVDPDYYRSSLNRPELRDPVGHYAEIGWRIGLEPNARFNGDFLRPFYETAGMFKPPAYVWLELSALGGPLPANRHEAENLAAAFRLSPIFDAEFYAHRLPAGMDPALHYAVVGEPLGWRASPFFDAAYYRERYPDVASVGVSPLLHFQHDGRREGRRGASVVDRLEFPPLSQSEKPVVLLISHEASRTGAPMLGWNIARELAKRATVVSLMMRGGELENDFIAVAASSVGPLTWEDWNSLDATRLAKRITEEFKPLYAIANSVETQIMVPALASCGVPSVALVHEFANYTRPVTKMRNVYDWAQHVVFPAEIVAQSSYDAFPGLERRPGIHIMAQGRSDPPPASSALERTDKKRDEFLLRLRPEGEEASFLVLGAGSVHLRKGVDLFVSAAATAKRLRPNIRFRFVWIGDGYDPDHDSAYSAYLAYQIAQSDLGDSLVMLDAVSDLEPAYAIADAFFLSSRLDPQPNVAIDTVVRGIPTVCFQGACGTAEILGADVATRPLIAPHLDSHAAAVILCGLADDRDKTKALGAEVARVGHAAYNMSTYVQQIDEWGKSSAAALHDEDLATLMAAAAVDLDMVLPPGMTPVSELEAGRRTLQQWSIMGLSGDSTTNPQFRRPCAGFNPQSYAQVNPGECGPGKAHPLAHWLRAERPVGPWSRDVFNPIDDTYPPSEGMPRVALHAHFYYEDLADDLAFRLKRNHTRCDLFLSTDTDAKARHLRAAFGDHHGSVEMAIVPNRGRDVGPLLTEFLPRLLDGRYDLIGHVHAKRSVGTDAAMGEAWRHFLWENLVGGEHAMLDLAAAVFASKPAIGLLMAEDPHLVGWNDNREIAEDLARRMGIATPLADFFDFPLGTMFWCRSKTLLPLLELGLDWNDYPSEPVPYDGTVLHAIERLLPFVARKAGFDTAGLRVPGTNW</sequence>
<dbReference type="PANTHER" id="PTHR12526">
    <property type="entry name" value="GLYCOSYLTRANSFERASE"/>
    <property type="match status" value="1"/>
</dbReference>
<dbReference type="SUPFAM" id="SSF53756">
    <property type="entry name" value="UDP-Glycosyltransferase/glycogen phosphorylase"/>
    <property type="match status" value="1"/>
</dbReference>
<feature type="domain" description="Glycosyl transferase family 1" evidence="1">
    <location>
        <begin position="393"/>
        <end position="548"/>
    </location>
</feature>
<dbReference type="RefSeq" id="WP_111542306.1">
    <property type="nucleotide sequence ID" value="NZ_MZXV01000001.1"/>
</dbReference>
<dbReference type="Gene3D" id="3.40.50.2000">
    <property type="entry name" value="Glycogen Phosphorylase B"/>
    <property type="match status" value="1"/>
</dbReference>